<sequence>MNQTKQEIKNELLVTIIVLIIICLSFSTLLFFNWQTIVKNTLNLMENLISGLISSTILCLIAYFVLSWFQHILFEKEQLAKPNSMDHYFDIFKTSCYCFIELFKIFILIICTFVICITILVNTELSPHYFLVLSIVSTSLFVIVVNLSFSYIAMNRKFFKPSKKNIKTIYKKYDMQKIFSILSSIITIVVLGDTAATAAFTVSNPEDINNSFNEYIESPSYKILIPSLTVIVAYICVQINYGFNLINKDEGSSN</sequence>
<reference evidence="3" key="1">
    <citation type="submission" date="2015-07" db="EMBL/GenBank/DDBJ databases">
        <title>Fjat-14205 dsm 2895.</title>
        <authorList>
            <person name="Liu B."/>
            <person name="Wang J."/>
            <person name="Zhu Y."/>
            <person name="Liu G."/>
            <person name="Chen Q."/>
            <person name="Chen Z."/>
            <person name="Lan J."/>
            <person name="Che J."/>
            <person name="Ge C."/>
            <person name="Shi H."/>
            <person name="Pan Z."/>
            <person name="Liu X."/>
        </authorList>
    </citation>
    <scope>NUCLEOTIDE SEQUENCE [LARGE SCALE GENOMIC DNA]</scope>
    <source>
        <strain evidence="3">DSM 25560</strain>
    </source>
</reference>
<feature type="transmembrane region" description="Helical" evidence="1">
    <location>
        <begin position="12"/>
        <end position="32"/>
    </location>
</feature>
<dbReference type="RefSeq" id="WP_053583193.1">
    <property type="nucleotide sequence ID" value="NZ_LGRV01000003.1"/>
</dbReference>
<feature type="transmembrane region" description="Helical" evidence="1">
    <location>
        <begin position="178"/>
        <end position="203"/>
    </location>
</feature>
<evidence type="ECO:0000313" key="3">
    <source>
        <dbReference type="Proteomes" id="UP000050668"/>
    </source>
</evidence>
<dbReference type="Proteomes" id="UP000050668">
    <property type="component" value="Unassembled WGS sequence"/>
</dbReference>
<feature type="transmembrane region" description="Helical" evidence="1">
    <location>
        <begin position="223"/>
        <end position="243"/>
    </location>
</feature>
<comment type="caution">
    <text evidence="2">The sequence shown here is derived from an EMBL/GenBank/DDBJ whole genome shotgun (WGS) entry which is preliminary data.</text>
</comment>
<gene>
    <name evidence="2" type="ORF">AEA09_07230</name>
</gene>
<protein>
    <submittedName>
        <fullName evidence="2">Uncharacterized protein</fullName>
    </submittedName>
</protein>
<feature type="transmembrane region" description="Helical" evidence="1">
    <location>
        <begin position="95"/>
        <end position="121"/>
    </location>
</feature>
<keyword evidence="1" id="KW-0472">Membrane</keyword>
<evidence type="ECO:0000256" key="1">
    <source>
        <dbReference type="SAM" id="Phobius"/>
    </source>
</evidence>
<proteinExistence type="predicted"/>
<keyword evidence="3" id="KW-1185">Reference proteome</keyword>
<keyword evidence="1" id="KW-0812">Transmembrane</keyword>
<feature type="transmembrane region" description="Helical" evidence="1">
    <location>
        <begin position="52"/>
        <end position="74"/>
    </location>
</feature>
<organism evidence="2 3">
    <name type="scientific">Lysinibacillus contaminans</name>
    <dbReference type="NCBI Taxonomy" id="1293441"/>
    <lineage>
        <taxon>Bacteria</taxon>
        <taxon>Bacillati</taxon>
        <taxon>Bacillota</taxon>
        <taxon>Bacilli</taxon>
        <taxon>Bacillales</taxon>
        <taxon>Bacillaceae</taxon>
        <taxon>Lysinibacillus</taxon>
    </lineage>
</organism>
<name>A0ABR5K0D4_9BACI</name>
<keyword evidence="1" id="KW-1133">Transmembrane helix</keyword>
<evidence type="ECO:0000313" key="2">
    <source>
        <dbReference type="EMBL" id="KOS68368.1"/>
    </source>
</evidence>
<accession>A0ABR5K0D4</accession>
<dbReference type="EMBL" id="LGRV01000003">
    <property type="protein sequence ID" value="KOS68368.1"/>
    <property type="molecule type" value="Genomic_DNA"/>
</dbReference>
<feature type="transmembrane region" description="Helical" evidence="1">
    <location>
        <begin position="127"/>
        <end position="154"/>
    </location>
</feature>